<feature type="non-terminal residue" evidence="3">
    <location>
        <position position="1"/>
    </location>
</feature>
<dbReference type="HOGENOM" id="CLU_602118_0_0_1"/>
<reference evidence="3 4" key="1">
    <citation type="journal article" date="2012" name="Science">
        <title>The Paleozoic origin of enzymatic lignin decomposition reconstructed from 31 fungal genomes.</title>
        <authorList>
            <person name="Floudas D."/>
            <person name="Binder M."/>
            <person name="Riley R."/>
            <person name="Barry K."/>
            <person name="Blanchette R.A."/>
            <person name="Henrissat B."/>
            <person name="Martinez A.T."/>
            <person name="Otillar R."/>
            <person name="Spatafora J.W."/>
            <person name="Yadav J.S."/>
            <person name="Aerts A."/>
            <person name="Benoit I."/>
            <person name="Boyd A."/>
            <person name="Carlson A."/>
            <person name="Copeland A."/>
            <person name="Coutinho P.M."/>
            <person name="de Vries R.P."/>
            <person name="Ferreira P."/>
            <person name="Findley K."/>
            <person name="Foster B."/>
            <person name="Gaskell J."/>
            <person name="Glotzer D."/>
            <person name="Gorecki P."/>
            <person name="Heitman J."/>
            <person name="Hesse C."/>
            <person name="Hori C."/>
            <person name="Igarashi K."/>
            <person name="Jurgens J.A."/>
            <person name="Kallen N."/>
            <person name="Kersten P."/>
            <person name="Kohler A."/>
            <person name="Kuees U."/>
            <person name="Kumar T.K.A."/>
            <person name="Kuo A."/>
            <person name="LaButti K."/>
            <person name="Larrondo L.F."/>
            <person name="Lindquist E."/>
            <person name="Ling A."/>
            <person name="Lombard V."/>
            <person name="Lucas S."/>
            <person name="Lundell T."/>
            <person name="Martin R."/>
            <person name="McLaughlin D.J."/>
            <person name="Morgenstern I."/>
            <person name="Morin E."/>
            <person name="Murat C."/>
            <person name="Nagy L.G."/>
            <person name="Nolan M."/>
            <person name="Ohm R.A."/>
            <person name="Patyshakuliyeva A."/>
            <person name="Rokas A."/>
            <person name="Ruiz-Duenas F.J."/>
            <person name="Sabat G."/>
            <person name="Salamov A."/>
            <person name="Samejima M."/>
            <person name="Schmutz J."/>
            <person name="Slot J.C."/>
            <person name="St John F."/>
            <person name="Stenlid J."/>
            <person name="Sun H."/>
            <person name="Sun S."/>
            <person name="Syed K."/>
            <person name="Tsang A."/>
            <person name="Wiebenga A."/>
            <person name="Young D."/>
            <person name="Pisabarro A."/>
            <person name="Eastwood D.C."/>
            <person name="Martin F."/>
            <person name="Cullen D."/>
            <person name="Grigoriev I.V."/>
            <person name="Hibbett D.S."/>
        </authorList>
    </citation>
    <scope>NUCLEOTIDE SEQUENCE</scope>
    <source>
        <strain evidence="4">FP-58527</strain>
    </source>
</reference>
<dbReference type="InParanoid" id="S8FGK0"/>
<gene>
    <name evidence="3" type="ORF">FOMPIDRAFT_1052303</name>
</gene>
<evidence type="ECO:0000313" key="3">
    <source>
        <dbReference type="EMBL" id="EPS97534.1"/>
    </source>
</evidence>
<evidence type="ECO:0000313" key="4">
    <source>
        <dbReference type="Proteomes" id="UP000015241"/>
    </source>
</evidence>
<protein>
    <recommendedName>
        <fullName evidence="2">Fungal-type protein kinase domain-containing protein</fullName>
    </recommendedName>
</protein>
<accession>S8FGK0</accession>
<feature type="domain" description="Fungal-type protein kinase" evidence="2">
    <location>
        <begin position="93"/>
        <end position="223"/>
    </location>
</feature>
<dbReference type="OrthoDB" id="2755487at2759"/>
<dbReference type="Pfam" id="PF17667">
    <property type="entry name" value="Pkinase_fungal"/>
    <property type="match status" value="1"/>
</dbReference>
<feature type="region of interest" description="Disordered" evidence="1">
    <location>
        <begin position="317"/>
        <end position="365"/>
    </location>
</feature>
<proteinExistence type="predicted"/>
<dbReference type="PANTHER" id="PTHR38248">
    <property type="entry name" value="FUNK1 6"/>
    <property type="match status" value="1"/>
</dbReference>
<evidence type="ECO:0000259" key="2">
    <source>
        <dbReference type="Pfam" id="PF17667"/>
    </source>
</evidence>
<dbReference type="PANTHER" id="PTHR38248:SF2">
    <property type="entry name" value="FUNK1 11"/>
    <property type="match status" value="1"/>
</dbReference>
<dbReference type="InterPro" id="IPR011009">
    <property type="entry name" value="Kinase-like_dom_sf"/>
</dbReference>
<sequence length="455" mass="51391">KSNPAASGEQTRQFLVGKPYFTGNSVIGRGTRGHIAYDVSGNRLVFCKEYWRLDRPSHHPEGDTLILLHSKGVEYIATPIVAGDAFRQRRGAKYIQYRVIVLEVGEPLKNYADSYELVGVMYDAVTAHEQAWKLGHTLHRDISVNNILIYRYYDGAGNLVVKALLIDWGLCKLLEELAQMASQDARSGTWQFISAVLLMYPGRFKYEVWHDLESFIHVLHWMCFRFQKTNVSDRPALFSECVRELYDACKPENGNTIGGRNKLKFLLAGIVPFELRGGSSSQSNRRNGLHQLLAALARLYGEHYQLLEPALQPVGTVVPEEGGPNQKISTYRPRGKRVTALSKQLFPRRSTPLDTATPRERTTPHEADIAASPFTHDEILAVFSAVMDNDSGWWVDDPKQSDQFEKTRQALRKEAFGSHWTRGSKRSSDDSWEAGSLAKRSRAFDDDVRSVTSTQ</sequence>
<dbReference type="InterPro" id="IPR040976">
    <property type="entry name" value="Pkinase_fungal"/>
</dbReference>
<dbReference type="eggNOG" id="ENOG502SIZI">
    <property type="taxonomic scope" value="Eukaryota"/>
</dbReference>
<evidence type="ECO:0000256" key="1">
    <source>
        <dbReference type="SAM" id="MobiDB-lite"/>
    </source>
</evidence>
<name>S8FGK0_FOMSC</name>
<keyword evidence="4" id="KW-1185">Reference proteome</keyword>
<dbReference type="SUPFAM" id="SSF56112">
    <property type="entry name" value="Protein kinase-like (PK-like)"/>
    <property type="match status" value="1"/>
</dbReference>
<organism evidence="3 4">
    <name type="scientific">Fomitopsis schrenkii</name>
    <name type="common">Brown rot fungus</name>
    <dbReference type="NCBI Taxonomy" id="2126942"/>
    <lineage>
        <taxon>Eukaryota</taxon>
        <taxon>Fungi</taxon>
        <taxon>Dikarya</taxon>
        <taxon>Basidiomycota</taxon>
        <taxon>Agaricomycotina</taxon>
        <taxon>Agaricomycetes</taxon>
        <taxon>Polyporales</taxon>
        <taxon>Fomitopsis</taxon>
    </lineage>
</organism>
<dbReference type="EMBL" id="KE504175">
    <property type="protein sequence ID" value="EPS97534.1"/>
    <property type="molecule type" value="Genomic_DNA"/>
</dbReference>
<dbReference type="Gene3D" id="1.10.510.10">
    <property type="entry name" value="Transferase(Phosphotransferase) domain 1"/>
    <property type="match status" value="1"/>
</dbReference>
<dbReference type="STRING" id="743788.S8FGK0"/>
<dbReference type="Proteomes" id="UP000015241">
    <property type="component" value="Unassembled WGS sequence"/>
</dbReference>
<feature type="region of interest" description="Disordered" evidence="1">
    <location>
        <begin position="414"/>
        <end position="437"/>
    </location>
</feature>
<dbReference type="AlphaFoldDB" id="S8FGK0"/>